<evidence type="ECO:0000313" key="1">
    <source>
        <dbReference type="EMBL" id="POS72468.1"/>
    </source>
</evidence>
<keyword evidence="2" id="KW-1185">Reference proteome</keyword>
<dbReference type="OrthoDB" id="10370547at2759"/>
<reference evidence="1" key="1">
    <citation type="submission" date="2017-09" db="EMBL/GenBank/DDBJ databases">
        <title>Polyketide synthases of a Diaporthe helianthi virulent isolate.</title>
        <authorList>
            <person name="Baroncelli R."/>
        </authorList>
    </citation>
    <scope>NUCLEOTIDE SEQUENCE [LARGE SCALE GENOMIC DNA]</scope>
    <source>
        <strain evidence="1">7/96</strain>
    </source>
</reference>
<dbReference type="InParanoid" id="A0A2P5HQF9"/>
<dbReference type="Proteomes" id="UP000094444">
    <property type="component" value="Unassembled WGS sequence"/>
</dbReference>
<accession>A0A2P5HQF9</accession>
<evidence type="ECO:0000313" key="2">
    <source>
        <dbReference type="Proteomes" id="UP000094444"/>
    </source>
</evidence>
<gene>
    <name evidence="1" type="ORF">DHEL01_v209139</name>
</gene>
<comment type="caution">
    <text evidence="1">The sequence shown here is derived from an EMBL/GenBank/DDBJ whole genome shotgun (WGS) entry which is preliminary data.</text>
</comment>
<dbReference type="AlphaFoldDB" id="A0A2P5HQF9"/>
<protein>
    <submittedName>
        <fullName evidence="1">Uncharacterized protein</fullName>
    </submittedName>
</protein>
<dbReference type="EMBL" id="MAVT02000994">
    <property type="protein sequence ID" value="POS72468.1"/>
    <property type="molecule type" value="Genomic_DNA"/>
</dbReference>
<name>A0A2P5HQF9_DIAHE</name>
<organism evidence="1 2">
    <name type="scientific">Diaporthe helianthi</name>
    <dbReference type="NCBI Taxonomy" id="158607"/>
    <lineage>
        <taxon>Eukaryota</taxon>
        <taxon>Fungi</taxon>
        <taxon>Dikarya</taxon>
        <taxon>Ascomycota</taxon>
        <taxon>Pezizomycotina</taxon>
        <taxon>Sordariomycetes</taxon>
        <taxon>Sordariomycetidae</taxon>
        <taxon>Diaporthales</taxon>
        <taxon>Diaporthaceae</taxon>
        <taxon>Diaporthe</taxon>
    </lineage>
</organism>
<proteinExistence type="predicted"/>
<sequence>MSNPYERFQIGDEVVNRNSGVKGIVTKRIWLPIVKSHAYEYRCEFVADELNGSQTVWMKVRSPYVMTVSEFDLDEARNY</sequence>